<dbReference type="Proteomes" id="UP000887540">
    <property type="component" value="Unplaced"/>
</dbReference>
<dbReference type="PANTHER" id="PTHR48013">
    <property type="entry name" value="DUAL SPECIFICITY MITOGEN-ACTIVATED PROTEIN KINASE KINASE 5-RELATED"/>
    <property type="match status" value="1"/>
</dbReference>
<keyword evidence="3" id="KW-0418">Kinase</keyword>
<evidence type="ECO:0000256" key="1">
    <source>
        <dbReference type="ARBA" id="ARBA00022679"/>
    </source>
</evidence>
<proteinExistence type="inferred from homology"/>
<accession>A0A914DS84</accession>
<dbReference type="Pfam" id="PF00147">
    <property type="entry name" value="Fibrinogen_C"/>
    <property type="match status" value="1"/>
</dbReference>
<dbReference type="PANTHER" id="PTHR48013:SF9">
    <property type="entry name" value="DUAL SPECIFICITY MITOGEN-ACTIVATED PROTEIN KINASE KINASE 5"/>
    <property type="match status" value="1"/>
</dbReference>
<dbReference type="WBParaSite" id="ACRNAN_scaffold3844.g30640.t1">
    <property type="protein sequence ID" value="ACRNAN_scaffold3844.g30640.t1"/>
    <property type="gene ID" value="ACRNAN_scaffold3844.g30640"/>
</dbReference>
<dbReference type="PROSITE" id="PS51406">
    <property type="entry name" value="FIBRINOGEN_C_2"/>
    <property type="match status" value="1"/>
</dbReference>
<keyword evidence="4" id="KW-0067">ATP-binding</keyword>
<evidence type="ECO:0000256" key="6">
    <source>
        <dbReference type="ARBA" id="ARBA00038999"/>
    </source>
</evidence>
<evidence type="ECO:0000256" key="3">
    <source>
        <dbReference type="ARBA" id="ARBA00022777"/>
    </source>
</evidence>
<dbReference type="InterPro" id="IPR000719">
    <property type="entry name" value="Prot_kinase_dom"/>
</dbReference>
<feature type="domain" description="Fibrinogen C-terminal" evidence="12">
    <location>
        <begin position="312"/>
        <end position="548"/>
    </location>
</feature>
<dbReference type="AlphaFoldDB" id="A0A914DS84"/>
<dbReference type="InterPro" id="IPR011009">
    <property type="entry name" value="Kinase-like_dom_sf"/>
</dbReference>
<evidence type="ECO:0000256" key="10">
    <source>
        <dbReference type="SAM" id="MobiDB-lite"/>
    </source>
</evidence>
<comment type="catalytic activity">
    <reaction evidence="9">
        <text>L-tyrosyl-[protein] + ATP = O-phospho-L-tyrosyl-[protein] + ADP + H(+)</text>
        <dbReference type="Rhea" id="RHEA:10596"/>
        <dbReference type="Rhea" id="RHEA-COMP:10136"/>
        <dbReference type="Rhea" id="RHEA-COMP:20101"/>
        <dbReference type="ChEBI" id="CHEBI:15378"/>
        <dbReference type="ChEBI" id="CHEBI:30616"/>
        <dbReference type="ChEBI" id="CHEBI:46858"/>
        <dbReference type="ChEBI" id="CHEBI:61978"/>
        <dbReference type="ChEBI" id="CHEBI:456216"/>
        <dbReference type="EC" id="2.7.12.2"/>
    </reaction>
</comment>
<evidence type="ECO:0000259" key="11">
    <source>
        <dbReference type="PROSITE" id="PS50011"/>
    </source>
</evidence>
<evidence type="ECO:0000313" key="14">
    <source>
        <dbReference type="WBParaSite" id="ACRNAN_scaffold3844.g30640.t1"/>
    </source>
</evidence>
<dbReference type="GO" id="GO:0004708">
    <property type="term" value="F:MAP kinase kinase activity"/>
    <property type="evidence" value="ECO:0007669"/>
    <property type="project" value="UniProtKB-EC"/>
</dbReference>
<feature type="compositionally biased region" description="Low complexity" evidence="10">
    <location>
        <begin position="242"/>
        <end position="264"/>
    </location>
</feature>
<dbReference type="GO" id="GO:0005524">
    <property type="term" value="F:ATP binding"/>
    <property type="evidence" value="ECO:0007669"/>
    <property type="project" value="UniProtKB-KW"/>
</dbReference>
<dbReference type="SUPFAM" id="SSF56496">
    <property type="entry name" value="Fibrinogen C-terminal domain-like"/>
    <property type="match status" value="1"/>
</dbReference>
<reference evidence="14" key="1">
    <citation type="submission" date="2022-11" db="UniProtKB">
        <authorList>
            <consortium name="WormBaseParasite"/>
        </authorList>
    </citation>
    <scope>IDENTIFICATION</scope>
</reference>
<comment type="catalytic activity">
    <reaction evidence="7">
        <text>L-seryl-[protein] + ATP = O-phospho-L-seryl-[protein] + ADP + H(+)</text>
        <dbReference type="Rhea" id="RHEA:17989"/>
        <dbReference type="Rhea" id="RHEA-COMP:9863"/>
        <dbReference type="Rhea" id="RHEA-COMP:11604"/>
        <dbReference type="ChEBI" id="CHEBI:15378"/>
        <dbReference type="ChEBI" id="CHEBI:29999"/>
        <dbReference type="ChEBI" id="CHEBI:30616"/>
        <dbReference type="ChEBI" id="CHEBI:83421"/>
        <dbReference type="ChEBI" id="CHEBI:456216"/>
        <dbReference type="EC" id="2.7.12.2"/>
    </reaction>
</comment>
<dbReference type="InterPro" id="IPR008271">
    <property type="entry name" value="Ser/Thr_kinase_AS"/>
</dbReference>
<dbReference type="InterPro" id="IPR014716">
    <property type="entry name" value="Fibrinogen_a/b/g_C_1"/>
</dbReference>
<protein>
    <recommendedName>
        <fullName evidence="6">mitogen-activated protein kinase kinase</fullName>
        <ecNumber evidence="6">2.7.12.2</ecNumber>
    </recommendedName>
</protein>
<sequence length="775" mass="85205">MELMDVSLHGLLTTCHKSGKNISEDLLGYTAVSILGALNVCKSKGIIHRDIKPENILIKKSGEIKLADFGESRFVGESQKVTTIGAGTIRYWPPERWYTERTRYDIRSDIWSFGLTLAEMAYGKYPIVHADGSDIDFQIVGFITLTNRILEAKADEIINRCKLEDRADVEELKEIELYERFQARNIKRVAKLILQALNEYDFTNDLNLCENNDDFSAENNLYEPAKNTIHHFPPPNTNQDGSTTTVNNNYSTTHPPKISSTLSSSTISSSINNTTTSNYVSTTPSTSIQSYTTVPITPTTQAIDHTATRPTTPKTIFSYDCSDRAKVPTSGVYPIQPNPLDPNNIVNVYCDVGDNNAYTVVQSRGGSSADEFPTKNTLADYTTPFGTPGVDTNFWLGLDNFNYLTSNTGYNYSLQIDLCCGANLVASLHYDNFKVSGSSDGYILNATAEASQSGIDSPGPAGAMTDIGSKFSTYADYQGVYSKQICSVYKYARADNDTNAIGGWWVGSCTNNLNGYFYGVDDPIFYDGYILNNNCQINTVRMALYRTEYGVPTNTTNFCTEPPTNSTPVAQETTTAATTTTPNVCALTNCNGDFCGNSYKGTCTSGAVPWCQCIGNLNPEKNCQQAGCGSGITLMKLQDVSAPFWSPNYNSCLSGSNMAKKPSYASNIDCTWKLDLTDQNLKININPTNLSAAPYFPEGKFSITTPLRTQPYIKLVKKLGVSQMFALRILHEDLDLKLFKFKTAPKIDTRSEEGALGLRASTFASLCPRKTSTDH</sequence>
<dbReference type="InterPro" id="IPR002181">
    <property type="entry name" value="Fibrinogen_a/b/g_C_dom"/>
</dbReference>
<evidence type="ECO:0000256" key="9">
    <source>
        <dbReference type="ARBA" id="ARBA00051693"/>
    </source>
</evidence>
<dbReference type="Pfam" id="PF00069">
    <property type="entry name" value="Pkinase"/>
    <property type="match status" value="1"/>
</dbReference>
<evidence type="ECO:0000256" key="4">
    <source>
        <dbReference type="ARBA" id="ARBA00022840"/>
    </source>
</evidence>
<dbReference type="InterPro" id="IPR036056">
    <property type="entry name" value="Fibrinogen-like_C"/>
</dbReference>
<dbReference type="SMART" id="SM00186">
    <property type="entry name" value="FBG"/>
    <property type="match status" value="1"/>
</dbReference>
<organism evidence="13 14">
    <name type="scientific">Acrobeloides nanus</name>
    <dbReference type="NCBI Taxonomy" id="290746"/>
    <lineage>
        <taxon>Eukaryota</taxon>
        <taxon>Metazoa</taxon>
        <taxon>Ecdysozoa</taxon>
        <taxon>Nematoda</taxon>
        <taxon>Chromadorea</taxon>
        <taxon>Rhabditida</taxon>
        <taxon>Tylenchina</taxon>
        <taxon>Cephalobomorpha</taxon>
        <taxon>Cephaloboidea</taxon>
        <taxon>Cephalobidae</taxon>
        <taxon>Acrobeloides</taxon>
    </lineage>
</organism>
<feature type="domain" description="Protein kinase" evidence="11">
    <location>
        <begin position="1"/>
        <end position="181"/>
    </location>
</feature>
<dbReference type="PROSITE" id="PS50011">
    <property type="entry name" value="PROTEIN_KINASE_DOM"/>
    <property type="match status" value="1"/>
</dbReference>
<evidence type="ECO:0000256" key="2">
    <source>
        <dbReference type="ARBA" id="ARBA00022741"/>
    </source>
</evidence>
<dbReference type="PROSITE" id="PS00108">
    <property type="entry name" value="PROTEIN_KINASE_ST"/>
    <property type="match status" value="1"/>
</dbReference>
<evidence type="ECO:0000256" key="7">
    <source>
        <dbReference type="ARBA" id="ARBA00049014"/>
    </source>
</evidence>
<evidence type="ECO:0000256" key="8">
    <source>
        <dbReference type="ARBA" id="ARBA00049299"/>
    </source>
</evidence>
<evidence type="ECO:0000313" key="13">
    <source>
        <dbReference type="Proteomes" id="UP000887540"/>
    </source>
</evidence>
<keyword evidence="13" id="KW-1185">Reference proteome</keyword>
<evidence type="ECO:0000259" key="12">
    <source>
        <dbReference type="PROSITE" id="PS51406"/>
    </source>
</evidence>
<keyword evidence="1" id="KW-0808">Transferase</keyword>
<feature type="region of interest" description="Disordered" evidence="10">
    <location>
        <begin position="227"/>
        <end position="264"/>
    </location>
</feature>
<dbReference type="EC" id="2.7.12.2" evidence="6"/>
<dbReference type="Gene3D" id="1.10.510.10">
    <property type="entry name" value="Transferase(Phosphotransferase) domain 1"/>
    <property type="match status" value="1"/>
</dbReference>
<keyword evidence="2" id="KW-0547">Nucleotide-binding</keyword>
<dbReference type="SUPFAM" id="SSF56112">
    <property type="entry name" value="Protein kinase-like (PK-like)"/>
    <property type="match status" value="1"/>
</dbReference>
<comment type="similarity">
    <text evidence="5">Belongs to the protein kinase superfamily. STE Ser/Thr protein kinase family. MAP kinase kinase subfamily.</text>
</comment>
<dbReference type="Gene3D" id="3.90.215.10">
    <property type="entry name" value="Gamma Fibrinogen, chain A, domain 1"/>
    <property type="match status" value="1"/>
</dbReference>
<name>A0A914DS84_9BILA</name>
<evidence type="ECO:0000256" key="5">
    <source>
        <dbReference type="ARBA" id="ARBA00038035"/>
    </source>
</evidence>
<comment type="catalytic activity">
    <reaction evidence="8">
        <text>L-threonyl-[protein] + ATP = O-phospho-L-threonyl-[protein] + ADP + H(+)</text>
        <dbReference type="Rhea" id="RHEA:46608"/>
        <dbReference type="Rhea" id="RHEA-COMP:11060"/>
        <dbReference type="Rhea" id="RHEA-COMP:11605"/>
        <dbReference type="ChEBI" id="CHEBI:15378"/>
        <dbReference type="ChEBI" id="CHEBI:30013"/>
        <dbReference type="ChEBI" id="CHEBI:30616"/>
        <dbReference type="ChEBI" id="CHEBI:61977"/>
        <dbReference type="ChEBI" id="CHEBI:456216"/>
        <dbReference type="EC" id="2.7.12.2"/>
    </reaction>
</comment>
<dbReference type="SMART" id="SM00220">
    <property type="entry name" value="S_TKc"/>
    <property type="match status" value="1"/>
</dbReference>